<organism evidence="2 3">
    <name type="scientific">Austropuccinia psidii MF-1</name>
    <dbReference type="NCBI Taxonomy" id="1389203"/>
    <lineage>
        <taxon>Eukaryota</taxon>
        <taxon>Fungi</taxon>
        <taxon>Dikarya</taxon>
        <taxon>Basidiomycota</taxon>
        <taxon>Pucciniomycotina</taxon>
        <taxon>Pucciniomycetes</taxon>
        <taxon>Pucciniales</taxon>
        <taxon>Sphaerophragmiaceae</taxon>
        <taxon>Austropuccinia</taxon>
    </lineage>
</organism>
<feature type="domain" description="MULE transposase" evidence="1">
    <location>
        <begin position="266"/>
        <end position="359"/>
    </location>
</feature>
<dbReference type="PANTHER" id="PTHR31569">
    <property type="entry name" value="SWIM-TYPE DOMAIN-CONTAINING PROTEIN"/>
    <property type="match status" value="1"/>
</dbReference>
<proteinExistence type="predicted"/>
<keyword evidence="3" id="KW-1185">Reference proteome</keyword>
<dbReference type="InterPro" id="IPR018289">
    <property type="entry name" value="MULE_transposase_dom"/>
</dbReference>
<protein>
    <recommendedName>
        <fullName evidence="1">MULE transposase domain-containing protein</fullName>
    </recommendedName>
</protein>
<name>A0A9Q3C7S0_9BASI</name>
<dbReference type="PANTHER" id="PTHR31569:SF4">
    <property type="entry name" value="SWIM-TYPE DOMAIN-CONTAINING PROTEIN"/>
    <property type="match status" value="1"/>
</dbReference>
<dbReference type="InterPro" id="IPR052579">
    <property type="entry name" value="Zinc_finger_SWIM"/>
</dbReference>
<dbReference type="Proteomes" id="UP000765509">
    <property type="component" value="Unassembled WGS sequence"/>
</dbReference>
<evidence type="ECO:0000313" key="3">
    <source>
        <dbReference type="Proteomes" id="UP000765509"/>
    </source>
</evidence>
<evidence type="ECO:0000313" key="2">
    <source>
        <dbReference type="EMBL" id="MBW0478250.1"/>
    </source>
</evidence>
<dbReference type="OrthoDB" id="2431635at2759"/>
<dbReference type="EMBL" id="AVOT02005110">
    <property type="protein sequence ID" value="MBW0478250.1"/>
    <property type="molecule type" value="Genomic_DNA"/>
</dbReference>
<reference evidence="2" key="1">
    <citation type="submission" date="2021-03" db="EMBL/GenBank/DDBJ databases">
        <title>Draft genome sequence of rust myrtle Austropuccinia psidii MF-1, a brazilian biotype.</title>
        <authorList>
            <person name="Quecine M.C."/>
            <person name="Pachon D.M.R."/>
            <person name="Bonatelli M.L."/>
            <person name="Correr F.H."/>
            <person name="Franceschini L.M."/>
            <person name="Leite T.F."/>
            <person name="Margarido G.R.A."/>
            <person name="Almeida C.A."/>
            <person name="Ferrarezi J.A."/>
            <person name="Labate C.A."/>
        </authorList>
    </citation>
    <scope>NUCLEOTIDE SEQUENCE</scope>
    <source>
        <strain evidence="2">MF-1</strain>
    </source>
</reference>
<gene>
    <name evidence="2" type="ORF">O181_017965</name>
</gene>
<dbReference type="Pfam" id="PF10551">
    <property type="entry name" value="MULE"/>
    <property type="match status" value="1"/>
</dbReference>
<accession>A0A9Q3C7S0</accession>
<comment type="caution">
    <text evidence="2">The sequence shown here is derived from an EMBL/GenBank/DDBJ whole genome shotgun (WGS) entry which is preliminary data.</text>
</comment>
<evidence type="ECO:0000259" key="1">
    <source>
        <dbReference type="Pfam" id="PF10551"/>
    </source>
</evidence>
<dbReference type="AlphaFoldDB" id="A0A9Q3C7S0"/>
<sequence>MNNSLSLLTQINIINTLDVSLDIFPFVHYTFPTLNNYIVKLEPPPLARFNVVDTLIQFAQKWAKGHGYALTKKNSHQGKNVYLTCDQYGEYISLKGPTQRQSTKIKCGCKLRLRGFITAPSDINSQEFHTIYLTRYGHWGLVPLEILHNHPPSTTPSVHPIHFWLNEKELVQVEGFMKATVCPNQILSHIYAQGNTCTTSQTLYNYKGHLSIKKRNGKSQLEYLIRLLKERNWIHSDQSNTNGNITNLFFSHPDSIELGHTNNHSILIDDTYQTCKYDFPLFHMVGKTTTGHTFSLAFYYMEQENDDGYIWALQELKIIFEPPIITKVIFTDSEPALKLAIELVFPSSIHNYFTWHISKSLIQNCCKYFQEDDWKDYQTSWNLLVSSKSAEEYYNNLEKIKE</sequence>